<evidence type="ECO:0000313" key="1">
    <source>
        <dbReference type="EMBL" id="MCI89346.1"/>
    </source>
</evidence>
<dbReference type="AlphaFoldDB" id="A0A392VLX3"/>
<organism evidence="1 2">
    <name type="scientific">Trifolium medium</name>
    <dbReference type="NCBI Taxonomy" id="97028"/>
    <lineage>
        <taxon>Eukaryota</taxon>
        <taxon>Viridiplantae</taxon>
        <taxon>Streptophyta</taxon>
        <taxon>Embryophyta</taxon>
        <taxon>Tracheophyta</taxon>
        <taxon>Spermatophyta</taxon>
        <taxon>Magnoliopsida</taxon>
        <taxon>eudicotyledons</taxon>
        <taxon>Gunneridae</taxon>
        <taxon>Pentapetalae</taxon>
        <taxon>rosids</taxon>
        <taxon>fabids</taxon>
        <taxon>Fabales</taxon>
        <taxon>Fabaceae</taxon>
        <taxon>Papilionoideae</taxon>
        <taxon>50 kb inversion clade</taxon>
        <taxon>NPAAA clade</taxon>
        <taxon>Hologalegina</taxon>
        <taxon>IRL clade</taxon>
        <taxon>Trifolieae</taxon>
        <taxon>Trifolium</taxon>
    </lineage>
</organism>
<proteinExistence type="predicted"/>
<sequence>TPREDGNLQGNLFVPYEIVTSIQSNRVLRSQKLVCAADRVVVGRIRLPQPPI</sequence>
<name>A0A392VLX3_9FABA</name>
<dbReference type="EMBL" id="LXQA011217197">
    <property type="protein sequence ID" value="MCI89346.1"/>
    <property type="molecule type" value="Genomic_DNA"/>
</dbReference>
<dbReference type="Proteomes" id="UP000265520">
    <property type="component" value="Unassembled WGS sequence"/>
</dbReference>
<keyword evidence="2" id="KW-1185">Reference proteome</keyword>
<reference evidence="1 2" key="1">
    <citation type="journal article" date="2018" name="Front. Plant Sci.">
        <title>Red Clover (Trifolium pratense) and Zigzag Clover (T. medium) - A Picture of Genomic Similarities and Differences.</title>
        <authorList>
            <person name="Dluhosova J."/>
            <person name="Istvanek J."/>
            <person name="Nedelnik J."/>
            <person name="Repkova J."/>
        </authorList>
    </citation>
    <scope>NUCLEOTIDE SEQUENCE [LARGE SCALE GENOMIC DNA]</scope>
    <source>
        <strain evidence="2">cv. 10/8</strain>
        <tissue evidence="1">Leaf</tissue>
    </source>
</reference>
<comment type="caution">
    <text evidence="1">The sequence shown here is derived from an EMBL/GenBank/DDBJ whole genome shotgun (WGS) entry which is preliminary data.</text>
</comment>
<protein>
    <submittedName>
        <fullName evidence="1">Uncharacterized protein</fullName>
    </submittedName>
</protein>
<evidence type="ECO:0000313" key="2">
    <source>
        <dbReference type="Proteomes" id="UP000265520"/>
    </source>
</evidence>
<feature type="non-terminal residue" evidence="1">
    <location>
        <position position="1"/>
    </location>
</feature>
<accession>A0A392VLX3</accession>